<name>A0A7X0H511_9BACT</name>
<dbReference type="InterPro" id="IPR039425">
    <property type="entry name" value="RNA_pol_sigma-70-like"/>
</dbReference>
<evidence type="ECO:0000313" key="7">
    <source>
        <dbReference type="EMBL" id="MBB6429350.1"/>
    </source>
</evidence>
<evidence type="ECO:0000256" key="1">
    <source>
        <dbReference type="ARBA" id="ARBA00010641"/>
    </source>
</evidence>
<dbReference type="InterPro" id="IPR036388">
    <property type="entry name" value="WH-like_DNA-bd_sf"/>
</dbReference>
<dbReference type="PANTHER" id="PTHR43133:SF51">
    <property type="entry name" value="RNA POLYMERASE SIGMA FACTOR"/>
    <property type="match status" value="1"/>
</dbReference>
<dbReference type="InterPro" id="IPR013325">
    <property type="entry name" value="RNA_pol_sigma_r2"/>
</dbReference>
<dbReference type="CDD" id="cd06171">
    <property type="entry name" value="Sigma70_r4"/>
    <property type="match status" value="1"/>
</dbReference>
<gene>
    <name evidence="7" type="ORF">HNQ40_001156</name>
</gene>
<proteinExistence type="inferred from homology"/>
<dbReference type="RefSeq" id="WP_184676934.1">
    <property type="nucleotide sequence ID" value="NZ_JACHGY010000001.1"/>
</dbReference>
<evidence type="ECO:0000313" key="8">
    <source>
        <dbReference type="Proteomes" id="UP000541810"/>
    </source>
</evidence>
<evidence type="ECO:0000256" key="4">
    <source>
        <dbReference type="ARBA" id="ARBA00023163"/>
    </source>
</evidence>
<evidence type="ECO:0000259" key="6">
    <source>
        <dbReference type="Pfam" id="PF08281"/>
    </source>
</evidence>
<feature type="domain" description="RNA polymerase sigma-70 region 2" evidence="5">
    <location>
        <begin position="29"/>
        <end position="91"/>
    </location>
</feature>
<sequence>MTTPDPTSLIHRFRNHGDTEAFGTLLSLYDQPMYATAFSILRNDADANDAVQDAAIRAMQNLDALADPQRFGGWLMRIVFGCSIDRLRTRRDTLSLDHDNASEPLAATHRPGDHLDAREWAEQLNRALDQLPPRYRAPLLLFHLDGLSTQQVAQHLDIPAGTARSLLSRARGRLSDLFPDTTEGIPDMAHDIFREQQASNSLVAQAELGCLHVMNGDAAADQLRQAEPPDPIVVWSDILHEGPTPVRVSPDAWRQTRAEHLAAMGFGDAVGIQKHMAAADAALANPGDGRERVFWFEHDLYDQLLLIRHLHWLAQHDPATRSRVSLICIGEFPGIPRFLGLGQLQPDQIISLLDTRLPLTADHIELGQRVWEDFCSCDPQQLRSWLDRDTAHLPFLDAALRRHFQQYPSTFNGLGLTEQLLLEELQAESLTASELFAKTQAREAAPFLGDAVVYHYLQRLVDAPTPPMVMAAGDERVTADTRLELTDFGRQLLSGEADFIKANGIDRWFGGVHLTMDQTEWRWDNALCTLVRV</sequence>
<organism evidence="7 8">
    <name type="scientific">Algisphaera agarilytica</name>
    <dbReference type="NCBI Taxonomy" id="1385975"/>
    <lineage>
        <taxon>Bacteria</taxon>
        <taxon>Pseudomonadati</taxon>
        <taxon>Planctomycetota</taxon>
        <taxon>Phycisphaerae</taxon>
        <taxon>Phycisphaerales</taxon>
        <taxon>Phycisphaeraceae</taxon>
        <taxon>Algisphaera</taxon>
    </lineage>
</organism>
<keyword evidence="8" id="KW-1185">Reference proteome</keyword>
<feature type="domain" description="RNA polymerase sigma factor 70 region 4 type 2" evidence="6">
    <location>
        <begin position="122"/>
        <end position="174"/>
    </location>
</feature>
<dbReference type="InterPro" id="IPR007627">
    <property type="entry name" value="RNA_pol_sigma70_r2"/>
</dbReference>
<protein>
    <submittedName>
        <fullName evidence="7">RNA polymerase sigma factor (Sigma-70 family)</fullName>
    </submittedName>
</protein>
<dbReference type="SUPFAM" id="SSF88659">
    <property type="entry name" value="Sigma3 and sigma4 domains of RNA polymerase sigma factors"/>
    <property type="match status" value="1"/>
</dbReference>
<dbReference type="Gene3D" id="1.10.10.10">
    <property type="entry name" value="Winged helix-like DNA-binding domain superfamily/Winged helix DNA-binding domain"/>
    <property type="match status" value="1"/>
</dbReference>
<dbReference type="GO" id="GO:0016987">
    <property type="term" value="F:sigma factor activity"/>
    <property type="evidence" value="ECO:0007669"/>
    <property type="project" value="UniProtKB-KW"/>
</dbReference>
<comment type="similarity">
    <text evidence="1">Belongs to the sigma-70 factor family. ECF subfamily.</text>
</comment>
<dbReference type="Proteomes" id="UP000541810">
    <property type="component" value="Unassembled WGS sequence"/>
</dbReference>
<dbReference type="Gene3D" id="1.10.1740.10">
    <property type="match status" value="1"/>
</dbReference>
<dbReference type="PANTHER" id="PTHR43133">
    <property type="entry name" value="RNA POLYMERASE ECF-TYPE SIGMA FACTO"/>
    <property type="match status" value="1"/>
</dbReference>
<dbReference type="SUPFAM" id="SSF88946">
    <property type="entry name" value="Sigma2 domain of RNA polymerase sigma factors"/>
    <property type="match status" value="1"/>
</dbReference>
<dbReference type="Pfam" id="PF08281">
    <property type="entry name" value="Sigma70_r4_2"/>
    <property type="match status" value="1"/>
</dbReference>
<reference evidence="7 8" key="1">
    <citation type="submission" date="2020-08" db="EMBL/GenBank/DDBJ databases">
        <title>Genomic Encyclopedia of Type Strains, Phase IV (KMG-IV): sequencing the most valuable type-strain genomes for metagenomic binning, comparative biology and taxonomic classification.</title>
        <authorList>
            <person name="Goeker M."/>
        </authorList>
    </citation>
    <scope>NUCLEOTIDE SEQUENCE [LARGE SCALE GENOMIC DNA]</scope>
    <source>
        <strain evidence="7 8">DSM 103725</strain>
    </source>
</reference>
<evidence type="ECO:0000256" key="3">
    <source>
        <dbReference type="ARBA" id="ARBA00023082"/>
    </source>
</evidence>
<evidence type="ECO:0000259" key="5">
    <source>
        <dbReference type="Pfam" id="PF04542"/>
    </source>
</evidence>
<comment type="caution">
    <text evidence="7">The sequence shown here is derived from an EMBL/GenBank/DDBJ whole genome shotgun (WGS) entry which is preliminary data.</text>
</comment>
<dbReference type="GO" id="GO:0006352">
    <property type="term" value="P:DNA-templated transcription initiation"/>
    <property type="evidence" value="ECO:0007669"/>
    <property type="project" value="InterPro"/>
</dbReference>
<dbReference type="GO" id="GO:0003677">
    <property type="term" value="F:DNA binding"/>
    <property type="evidence" value="ECO:0007669"/>
    <property type="project" value="InterPro"/>
</dbReference>
<keyword evidence="4" id="KW-0804">Transcription</keyword>
<dbReference type="NCBIfam" id="TIGR02937">
    <property type="entry name" value="sigma70-ECF"/>
    <property type="match status" value="1"/>
</dbReference>
<dbReference type="InterPro" id="IPR013324">
    <property type="entry name" value="RNA_pol_sigma_r3/r4-like"/>
</dbReference>
<keyword evidence="3" id="KW-0731">Sigma factor</keyword>
<keyword evidence="2" id="KW-0805">Transcription regulation</keyword>
<dbReference type="AlphaFoldDB" id="A0A7X0H511"/>
<dbReference type="EMBL" id="JACHGY010000001">
    <property type="protein sequence ID" value="MBB6429350.1"/>
    <property type="molecule type" value="Genomic_DNA"/>
</dbReference>
<dbReference type="Pfam" id="PF04542">
    <property type="entry name" value="Sigma70_r2"/>
    <property type="match status" value="1"/>
</dbReference>
<evidence type="ECO:0000256" key="2">
    <source>
        <dbReference type="ARBA" id="ARBA00023015"/>
    </source>
</evidence>
<accession>A0A7X0H511</accession>
<dbReference type="InterPro" id="IPR014284">
    <property type="entry name" value="RNA_pol_sigma-70_dom"/>
</dbReference>
<dbReference type="InterPro" id="IPR013249">
    <property type="entry name" value="RNA_pol_sigma70_r4_t2"/>
</dbReference>